<sequence length="91" mass="9998">MTLSFDPDSLSLPIGHFIGDRLIPAKNGIDMHRPSDGVEYAGCPKADATLVDEAVQTAKAARRLQALRHWQRSRARGYLANRKSKSVLIGL</sequence>
<keyword evidence="3" id="KW-1185">Reference proteome</keyword>
<evidence type="ECO:0000256" key="1">
    <source>
        <dbReference type="ARBA" id="ARBA00023002"/>
    </source>
</evidence>
<dbReference type="EMBL" id="JWJH01000003">
    <property type="protein sequence ID" value="KJF69157.1"/>
    <property type="molecule type" value="Genomic_DNA"/>
</dbReference>
<dbReference type="InterPro" id="IPR016161">
    <property type="entry name" value="Ald_DH/histidinol_DH"/>
</dbReference>
<keyword evidence="1" id="KW-0560">Oxidoreductase</keyword>
<proteinExistence type="predicted"/>
<reference evidence="2 3" key="1">
    <citation type="submission" date="2015-03" db="EMBL/GenBank/DDBJ databases">
        <title>Draft Genome Sequences of Agrobacterium nepotum Strain 39/7T (= CFBP 7436T = LMG 26435T) and Agrobacterium sp. Strain KFB 330 (= CFBP 8308 = LMG 28674).</title>
        <authorList>
            <person name="Kuzmanovic N."/>
            <person name="Pulawska J."/>
            <person name="Obradovic A."/>
        </authorList>
    </citation>
    <scope>NUCLEOTIDE SEQUENCE [LARGE SCALE GENOMIC DNA]</scope>
    <source>
        <strain evidence="2 3">39/7</strain>
    </source>
</reference>
<organism evidence="2 3">
    <name type="scientific">Rhizobium nepotum 39/7</name>
    <dbReference type="NCBI Taxonomy" id="1368418"/>
    <lineage>
        <taxon>Bacteria</taxon>
        <taxon>Pseudomonadati</taxon>
        <taxon>Pseudomonadota</taxon>
        <taxon>Alphaproteobacteria</taxon>
        <taxon>Hyphomicrobiales</taxon>
        <taxon>Rhizobiaceae</taxon>
        <taxon>Rhizobium/Agrobacterium group</taxon>
        <taxon>Rhizobium</taxon>
    </lineage>
</organism>
<evidence type="ECO:0000313" key="2">
    <source>
        <dbReference type="EMBL" id="KJF69157.1"/>
    </source>
</evidence>
<dbReference type="Gene3D" id="3.40.605.10">
    <property type="entry name" value="Aldehyde Dehydrogenase, Chain A, domain 1"/>
    <property type="match status" value="1"/>
</dbReference>
<evidence type="ECO:0000313" key="3">
    <source>
        <dbReference type="Proteomes" id="UP000052068"/>
    </source>
</evidence>
<comment type="caution">
    <text evidence="2">The sequence shown here is derived from an EMBL/GenBank/DDBJ whole genome shotgun (WGS) entry which is preliminary data.</text>
</comment>
<dbReference type="InterPro" id="IPR016162">
    <property type="entry name" value="Ald_DH_N"/>
</dbReference>
<name>A0ABR5CX37_9HYPH</name>
<dbReference type="Proteomes" id="UP000052068">
    <property type="component" value="Unassembled WGS sequence"/>
</dbReference>
<accession>A0ABR5CX37</accession>
<dbReference type="SUPFAM" id="SSF53720">
    <property type="entry name" value="ALDH-like"/>
    <property type="match status" value="1"/>
</dbReference>
<protein>
    <recommendedName>
        <fullName evidence="4">Aldehyde dehydrogenase domain-containing protein</fullName>
    </recommendedName>
</protein>
<gene>
    <name evidence="2" type="ORF">RS75_04095</name>
</gene>
<evidence type="ECO:0008006" key="4">
    <source>
        <dbReference type="Google" id="ProtNLM"/>
    </source>
</evidence>